<name>A0A9X3FDW7_9BACT</name>
<accession>A0A9X3FDW7</accession>
<evidence type="ECO:0000256" key="1">
    <source>
        <dbReference type="SAM" id="SignalP"/>
    </source>
</evidence>
<keyword evidence="1" id="KW-0732">Signal</keyword>
<keyword evidence="3" id="KW-1185">Reference proteome</keyword>
<organism evidence="2 3">
    <name type="scientific">Draconibacterium aestuarii</name>
    <dbReference type="NCBI Taxonomy" id="2998507"/>
    <lineage>
        <taxon>Bacteria</taxon>
        <taxon>Pseudomonadati</taxon>
        <taxon>Bacteroidota</taxon>
        <taxon>Bacteroidia</taxon>
        <taxon>Marinilabiliales</taxon>
        <taxon>Prolixibacteraceae</taxon>
        <taxon>Draconibacterium</taxon>
    </lineage>
</organism>
<evidence type="ECO:0000313" key="3">
    <source>
        <dbReference type="Proteomes" id="UP001145087"/>
    </source>
</evidence>
<feature type="signal peptide" evidence="1">
    <location>
        <begin position="1"/>
        <end position="20"/>
    </location>
</feature>
<sequence>MKTLKLYLAAIFTLTALLTAAQKKIDLKILESLPQNLELSNEIQKFKVTTTHYNGDIFGNFFNKQQICGEYNRGLANGKVKWNNVSFSQSMNREADFPEGTPIAYMEDFTYEPGEDMIKAEKFKNFGEYSDYTKNLVWDMLAIEGFAWSGFEKLQLNEPYSADSFNGKIDLAGQGFFENKDIQLTWTGISKRNGELCATIEYRTFNNPLEVKTGGMEMKGRSHYWGTIWVSLEDKQIEHAVLYEDVVMEMLLPGQTQKQIMNATREISFVREI</sequence>
<dbReference type="AlphaFoldDB" id="A0A9X3FDW7"/>
<feature type="chain" id="PRO_5040851232" description="DUF3108 domain-containing protein" evidence="1">
    <location>
        <begin position="21"/>
        <end position="273"/>
    </location>
</feature>
<evidence type="ECO:0000313" key="2">
    <source>
        <dbReference type="EMBL" id="MCY1721220.1"/>
    </source>
</evidence>
<dbReference type="RefSeq" id="WP_343333552.1">
    <property type="nucleotide sequence ID" value="NZ_JAPOHD010000027.1"/>
</dbReference>
<protein>
    <recommendedName>
        <fullName evidence="4">DUF3108 domain-containing protein</fullName>
    </recommendedName>
</protein>
<proteinExistence type="predicted"/>
<dbReference type="EMBL" id="JAPOHD010000027">
    <property type="protein sequence ID" value="MCY1721220.1"/>
    <property type="molecule type" value="Genomic_DNA"/>
</dbReference>
<evidence type="ECO:0008006" key="4">
    <source>
        <dbReference type="Google" id="ProtNLM"/>
    </source>
</evidence>
<dbReference type="Proteomes" id="UP001145087">
    <property type="component" value="Unassembled WGS sequence"/>
</dbReference>
<comment type="caution">
    <text evidence="2">The sequence shown here is derived from an EMBL/GenBank/DDBJ whole genome shotgun (WGS) entry which is preliminary data.</text>
</comment>
<reference evidence="2" key="1">
    <citation type="submission" date="2022-11" db="EMBL/GenBank/DDBJ databases">
        <title>Marilongibacter aestuarii gen. nov., sp. nov., isolated from tidal flat sediment.</title>
        <authorList>
            <person name="Jiayan W."/>
        </authorList>
    </citation>
    <scope>NUCLEOTIDE SEQUENCE</scope>
    <source>
        <strain evidence="2">Z1-6</strain>
    </source>
</reference>
<gene>
    <name evidence="2" type="ORF">OU798_12755</name>
</gene>